<evidence type="ECO:0000313" key="5">
    <source>
        <dbReference type="Proteomes" id="UP001556367"/>
    </source>
</evidence>
<feature type="compositionally biased region" description="Polar residues" evidence="1">
    <location>
        <begin position="199"/>
        <end position="213"/>
    </location>
</feature>
<dbReference type="PANTHER" id="PTHR12864">
    <property type="entry name" value="RAN BINDING PROTEIN 9-RELATED"/>
    <property type="match status" value="1"/>
</dbReference>
<dbReference type="CDD" id="cd12909">
    <property type="entry name" value="SPRY_RanBP9_10"/>
    <property type="match status" value="1"/>
</dbReference>
<reference evidence="5" key="1">
    <citation type="submission" date="2024-06" db="EMBL/GenBank/DDBJ databases">
        <title>Multi-omics analyses provide insights into the biosynthesis of the anticancer antibiotic pleurotin in Hohenbuehelia grisea.</title>
        <authorList>
            <person name="Weaver J.A."/>
            <person name="Alberti F."/>
        </authorList>
    </citation>
    <scope>NUCLEOTIDE SEQUENCE [LARGE SCALE GENOMIC DNA]</scope>
    <source>
        <strain evidence="5">T-177</strain>
    </source>
</reference>
<feature type="compositionally biased region" description="Basic and acidic residues" evidence="1">
    <location>
        <begin position="640"/>
        <end position="654"/>
    </location>
</feature>
<dbReference type="Proteomes" id="UP001556367">
    <property type="component" value="Unassembled WGS sequence"/>
</dbReference>
<feature type="compositionally biased region" description="Low complexity" evidence="1">
    <location>
        <begin position="129"/>
        <end position="149"/>
    </location>
</feature>
<feature type="compositionally biased region" description="Low complexity" evidence="1">
    <location>
        <begin position="1"/>
        <end position="16"/>
    </location>
</feature>
<proteinExistence type="predicted"/>
<dbReference type="InterPro" id="IPR001870">
    <property type="entry name" value="B30.2/SPRY"/>
</dbReference>
<sequence length="795" mass="86302">MTSRPSRSASIPIPARTSSSSQSRNLESMMSIPFLAPSRPRVSSSSNYNFGTGGHGHSPSGFGHIPDDHHAVGTSFGARPSSSSAIATSPVRSTARSLTSSSGARERASTFEPRIIRADASSEAPCQPSTSMSPTRTRRTSTTGVRATSAQRHSSSVLLAPLFSPSTFTRPAYLEHSALRHLLHTEAPPLSPLGRKPDNTSQANLLETPSSPMDSDEESNVSPPRELSGAPLPHLPLSNPTLSLPTRWSDQIRHAMLTVSPDGRDLSFQGASCGGEKDAAAARADHHAPSACGIYYYEVEIISKGQKGHISIGFAGRDVKLSRLPGWEKNSWGYHGDDGYAFASESHGQTFGPTFGTGDIIGCGIDFTTNKAFYTKDGNFLGSVFENVGVDIDLFPSVGMRHSGEHIRVNFGQEPFRFDIEYHVSQQRNTVWGSIIATPLRPSLLRSHSRDVKDERTVDDEISPAEEHIRKPINRLVLSYLAHHGYARTARTFLRHLDNVSDATTPTPSADVDINMDMDGSSRHASFVDSLEHDIEQRTRIVNSVIEGDIDLAFSETREHYPSALDQEDGLVLFKLKCRKFIELVLEATELKKRLNKRPVMVDLADDDGVMVMDIDGEEQSPSPLPPDTNGFASGNGSPLRRDNSASPARRDWRSPSTIAQCEAALTKAISYGQALTNEYKAKGRSDVEALLKQTFSIVAFNDPLEEGCPAADIAGQEARVALANELNQAILSKFQTQSILVATEILTPTESQGQPSRPGLETLYRHAAVCITQLGLLGVGSAVFADLQKELLDR</sequence>
<dbReference type="InterPro" id="IPR006595">
    <property type="entry name" value="CTLH_C"/>
</dbReference>
<dbReference type="PROSITE" id="PS50188">
    <property type="entry name" value="B302_SPRY"/>
    <property type="match status" value="1"/>
</dbReference>
<evidence type="ECO:0000259" key="3">
    <source>
        <dbReference type="PROSITE" id="PS50897"/>
    </source>
</evidence>
<keyword evidence="5" id="KW-1185">Reference proteome</keyword>
<dbReference type="Pfam" id="PF10607">
    <property type="entry name" value="CTLH"/>
    <property type="match status" value="1"/>
</dbReference>
<dbReference type="InterPro" id="IPR013320">
    <property type="entry name" value="ConA-like_dom_sf"/>
</dbReference>
<evidence type="ECO:0000313" key="4">
    <source>
        <dbReference type="EMBL" id="KAL0950475.1"/>
    </source>
</evidence>
<dbReference type="InterPro" id="IPR035782">
    <property type="entry name" value="SPRY_RanBP9/10"/>
</dbReference>
<dbReference type="SMART" id="SM00449">
    <property type="entry name" value="SPRY"/>
    <property type="match status" value="1"/>
</dbReference>
<dbReference type="InterPro" id="IPR003877">
    <property type="entry name" value="SPRY_dom"/>
</dbReference>
<dbReference type="EMBL" id="JASNQZ010000011">
    <property type="protein sequence ID" value="KAL0950475.1"/>
    <property type="molecule type" value="Genomic_DNA"/>
</dbReference>
<feature type="compositionally biased region" description="Polar residues" evidence="1">
    <location>
        <begin position="17"/>
        <end position="28"/>
    </location>
</feature>
<dbReference type="InterPro" id="IPR024964">
    <property type="entry name" value="CTLH/CRA"/>
</dbReference>
<evidence type="ECO:0000256" key="1">
    <source>
        <dbReference type="SAM" id="MobiDB-lite"/>
    </source>
</evidence>
<name>A0ABR3J4U3_9AGAR</name>
<dbReference type="InterPro" id="IPR013144">
    <property type="entry name" value="CRA_dom"/>
</dbReference>
<feature type="compositionally biased region" description="Polar residues" evidence="1">
    <location>
        <begin position="80"/>
        <end position="103"/>
    </location>
</feature>
<dbReference type="SUPFAM" id="SSF49899">
    <property type="entry name" value="Concanavalin A-like lectins/glucanases"/>
    <property type="match status" value="1"/>
</dbReference>
<dbReference type="InterPro" id="IPR006594">
    <property type="entry name" value="LisH"/>
</dbReference>
<dbReference type="SMART" id="SM00668">
    <property type="entry name" value="CTLH"/>
    <property type="match status" value="1"/>
</dbReference>
<dbReference type="Gene3D" id="2.60.120.920">
    <property type="match status" value="1"/>
</dbReference>
<evidence type="ECO:0000259" key="2">
    <source>
        <dbReference type="PROSITE" id="PS50188"/>
    </source>
</evidence>
<feature type="compositionally biased region" description="Basic and acidic residues" evidence="1">
    <location>
        <begin position="104"/>
        <end position="117"/>
    </location>
</feature>
<dbReference type="PROSITE" id="PS50896">
    <property type="entry name" value="LISH"/>
    <property type="match status" value="1"/>
</dbReference>
<feature type="domain" description="B30.2/SPRY" evidence="2">
    <location>
        <begin position="226"/>
        <end position="416"/>
    </location>
</feature>
<evidence type="ECO:0008006" key="6">
    <source>
        <dbReference type="Google" id="ProtNLM"/>
    </source>
</evidence>
<dbReference type="InterPro" id="IPR043136">
    <property type="entry name" value="B30.2/SPRY_sf"/>
</dbReference>
<dbReference type="PROSITE" id="PS50897">
    <property type="entry name" value="CTLH"/>
    <property type="match status" value="1"/>
</dbReference>
<comment type="caution">
    <text evidence="4">The sequence shown here is derived from an EMBL/GenBank/DDBJ whole genome shotgun (WGS) entry which is preliminary data.</text>
</comment>
<accession>A0ABR3J4U3</accession>
<gene>
    <name evidence="4" type="ORF">HGRIS_007287</name>
</gene>
<dbReference type="Pfam" id="PF00622">
    <property type="entry name" value="SPRY"/>
    <property type="match status" value="1"/>
</dbReference>
<feature type="region of interest" description="Disordered" evidence="1">
    <location>
        <begin position="187"/>
        <end position="238"/>
    </location>
</feature>
<protein>
    <recommendedName>
        <fullName evidence="6">SPRY-domain-containing protein</fullName>
    </recommendedName>
</protein>
<dbReference type="Pfam" id="PF08513">
    <property type="entry name" value="LisH"/>
    <property type="match status" value="1"/>
</dbReference>
<dbReference type="InterPro" id="IPR050618">
    <property type="entry name" value="Ubq-SigPath_Reg"/>
</dbReference>
<feature type="domain" description="CTLH" evidence="3">
    <location>
        <begin position="534"/>
        <end position="592"/>
    </location>
</feature>
<organism evidence="4 5">
    <name type="scientific">Hohenbuehelia grisea</name>
    <dbReference type="NCBI Taxonomy" id="104357"/>
    <lineage>
        <taxon>Eukaryota</taxon>
        <taxon>Fungi</taxon>
        <taxon>Dikarya</taxon>
        <taxon>Basidiomycota</taxon>
        <taxon>Agaricomycotina</taxon>
        <taxon>Agaricomycetes</taxon>
        <taxon>Agaricomycetidae</taxon>
        <taxon>Agaricales</taxon>
        <taxon>Pleurotineae</taxon>
        <taxon>Pleurotaceae</taxon>
        <taxon>Hohenbuehelia</taxon>
    </lineage>
</organism>
<dbReference type="SMART" id="SM00757">
    <property type="entry name" value="CRA"/>
    <property type="match status" value="1"/>
</dbReference>
<feature type="region of interest" description="Disordered" evidence="1">
    <location>
        <begin position="1"/>
        <end position="152"/>
    </location>
</feature>
<feature type="region of interest" description="Disordered" evidence="1">
    <location>
        <begin position="615"/>
        <end position="656"/>
    </location>
</feature>